<gene>
    <name evidence="1" type="ORF">PRECH8_15400</name>
</gene>
<accession>A0A916QG18</accession>
<evidence type="ECO:0000313" key="2">
    <source>
        <dbReference type="Proteomes" id="UP000654993"/>
    </source>
</evidence>
<comment type="caution">
    <text evidence="1">The sequence shown here is derived from an EMBL/GenBank/DDBJ whole genome shotgun (WGS) entry which is preliminary data.</text>
</comment>
<reference evidence="1" key="2">
    <citation type="journal article" date="2021" name="Data Brief">
        <title>Draft genome sequence data of the facultative, thermophilic, xylanolytic bacterium Paenibacillus sp. strain DA-C8.</title>
        <authorList>
            <person name="Chhe C."/>
            <person name="Uke A."/>
            <person name="Baramee S."/>
            <person name="Ungkulpasvich U."/>
            <person name="Tachaapaikoon C."/>
            <person name="Pason P."/>
            <person name="Waeonukul R."/>
            <person name="Ratanakhanokchai K."/>
            <person name="Kosugi A."/>
        </authorList>
    </citation>
    <scope>NUCLEOTIDE SEQUENCE</scope>
    <source>
        <strain evidence="1">DA-C8</strain>
    </source>
</reference>
<sequence length="126" mass="14837">MMQHKHIDERVSNITVKEPAIDPETLLQEWRRMLPELLPPGDGCEVHLENLPYSLFIHIDVSGHGMYSFDFRVNYLDNREVKVELLDVQKGSEHIDERQEEVQQLLQDYIRHIHECAQQLKPVISP</sequence>
<organism evidence="1 2">
    <name type="scientific">Insulibacter thermoxylanivorax</name>
    <dbReference type="NCBI Taxonomy" id="2749268"/>
    <lineage>
        <taxon>Bacteria</taxon>
        <taxon>Bacillati</taxon>
        <taxon>Bacillota</taxon>
        <taxon>Bacilli</taxon>
        <taxon>Bacillales</taxon>
        <taxon>Paenibacillaceae</taxon>
        <taxon>Insulibacter</taxon>
    </lineage>
</organism>
<dbReference type="Proteomes" id="UP000654993">
    <property type="component" value="Unassembled WGS sequence"/>
</dbReference>
<dbReference type="RefSeq" id="WP_242457484.1">
    <property type="nucleotide sequence ID" value="NZ_BMAQ01000014.1"/>
</dbReference>
<protein>
    <submittedName>
        <fullName evidence="1">Uncharacterized protein</fullName>
    </submittedName>
</protein>
<reference evidence="1" key="1">
    <citation type="submission" date="2020-08" db="EMBL/GenBank/DDBJ databases">
        <authorList>
            <person name="Uke A."/>
            <person name="Chhe C."/>
            <person name="Baramee S."/>
            <person name="Kosugi A."/>
        </authorList>
    </citation>
    <scope>NUCLEOTIDE SEQUENCE</scope>
    <source>
        <strain evidence="1">DA-C8</strain>
    </source>
</reference>
<keyword evidence="2" id="KW-1185">Reference proteome</keyword>
<proteinExistence type="predicted"/>
<evidence type="ECO:0000313" key="1">
    <source>
        <dbReference type="EMBL" id="GFR38244.1"/>
    </source>
</evidence>
<name>A0A916QG18_9BACL</name>
<dbReference type="AlphaFoldDB" id="A0A916QG18"/>
<dbReference type="EMBL" id="BMAQ01000014">
    <property type="protein sequence ID" value="GFR38244.1"/>
    <property type="molecule type" value="Genomic_DNA"/>
</dbReference>